<reference evidence="4" key="1">
    <citation type="journal article" date="2019" name="Int. J. Syst. Evol. Microbiol.">
        <title>The Global Catalogue of Microorganisms (GCM) 10K type strain sequencing project: providing services to taxonomists for standard genome sequencing and annotation.</title>
        <authorList>
            <consortium name="The Broad Institute Genomics Platform"/>
            <consortium name="The Broad Institute Genome Sequencing Center for Infectious Disease"/>
            <person name="Wu L."/>
            <person name="Ma J."/>
        </authorList>
    </citation>
    <scope>NUCLEOTIDE SEQUENCE [LARGE SCALE GENOMIC DNA]</scope>
    <source>
        <strain evidence="4">JCM 14370</strain>
    </source>
</reference>
<comment type="caution">
    <text evidence="3">The sequence shown here is derived from an EMBL/GenBank/DDBJ whole genome shotgun (WGS) entry which is preliminary data.</text>
</comment>
<evidence type="ECO:0000259" key="2">
    <source>
        <dbReference type="SMART" id="SM00065"/>
    </source>
</evidence>
<feature type="domain" description="GAF" evidence="2">
    <location>
        <begin position="164"/>
        <end position="301"/>
    </location>
</feature>
<evidence type="ECO:0000313" key="3">
    <source>
        <dbReference type="EMBL" id="GGJ42779.1"/>
    </source>
</evidence>
<feature type="domain" description="GAF" evidence="2">
    <location>
        <begin position="322"/>
        <end position="476"/>
    </location>
</feature>
<dbReference type="Pfam" id="PF01590">
    <property type="entry name" value="GAF"/>
    <property type="match status" value="2"/>
</dbReference>
<keyword evidence="4" id="KW-1185">Reference proteome</keyword>
<evidence type="ECO:0000313" key="4">
    <source>
        <dbReference type="Proteomes" id="UP000632222"/>
    </source>
</evidence>
<dbReference type="EMBL" id="BMOD01000012">
    <property type="protein sequence ID" value="GGJ42779.1"/>
    <property type="molecule type" value="Genomic_DNA"/>
</dbReference>
<proteinExistence type="predicted"/>
<dbReference type="Gene3D" id="3.30.450.40">
    <property type="match status" value="2"/>
</dbReference>
<dbReference type="SUPFAM" id="SSF55781">
    <property type="entry name" value="GAF domain-like"/>
    <property type="match status" value="2"/>
</dbReference>
<sequence>MEGMLNTEQLKMFINSMPGWVLLLDHEAECFLFNQAFADNLFSFPSSGKLGATSRDTSVPFWFQHLQTTFENGRPVDINQIIREVLHLGVAQQHRVQLELQEGPQWATLQVTLLPASNSTDTVYCVQFQFEASNVADLSRQNHQLEQELGLLKRLQVLLAHNDSLEGVFSTVVNATFEIMDHALVYVVFEEAGQLRLGPSRGGKPDPAVLSLPNTAVRRALSTHEILHLENTMNAPAGLHLPADLVSLLAVPFGRSRQTHGVLMVESRDLPLNRRNLQALQMVVSHLNVALDTVALHHRVNDDLRRLTALYGVSQAIHQHRSRQGLLEDIAQRVQEALLVRWSLIFTLTKDGQGVANAAGAARSAPNLSLALDFQELQAGLSGWVMRERKPALSLKNVPDDRESPLVQERRRQQQIGSVIVAPLLDPETPRVLGTLTVLNGLQDPDFTDADVQLVMSVAHQVAVSLSQRELLDRLLHLGR</sequence>
<evidence type="ECO:0000256" key="1">
    <source>
        <dbReference type="SAM" id="Coils"/>
    </source>
</evidence>
<accession>A0ABQ2D376</accession>
<protein>
    <recommendedName>
        <fullName evidence="2">GAF domain-containing protein</fullName>
    </recommendedName>
</protein>
<keyword evidence="1" id="KW-0175">Coiled coil</keyword>
<feature type="coiled-coil region" evidence="1">
    <location>
        <begin position="128"/>
        <end position="155"/>
    </location>
</feature>
<name>A0ABQ2D376_9DEIO</name>
<dbReference type="SMART" id="SM00065">
    <property type="entry name" value="GAF"/>
    <property type="match status" value="2"/>
</dbReference>
<dbReference type="InterPro" id="IPR003018">
    <property type="entry name" value="GAF"/>
</dbReference>
<gene>
    <name evidence="3" type="ORF">GCM10008938_31190</name>
</gene>
<dbReference type="InterPro" id="IPR029016">
    <property type="entry name" value="GAF-like_dom_sf"/>
</dbReference>
<dbReference type="Proteomes" id="UP000632222">
    <property type="component" value="Unassembled WGS sequence"/>
</dbReference>
<organism evidence="3 4">
    <name type="scientific">Deinococcus roseus</name>
    <dbReference type="NCBI Taxonomy" id="392414"/>
    <lineage>
        <taxon>Bacteria</taxon>
        <taxon>Thermotogati</taxon>
        <taxon>Deinococcota</taxon>
        <taxon>Deinococci</taxon>
        <taxon>Deinococcales</taxon>
        <taxon>Deinococcaceae</taxon>
        <taxon>Deinococcus</taxon>
    </lineage>
</organism>